<evidence type="ECO:0000313" key="2">
    <source>
        <dbReference type="EMBL" id="CAD7223157.1"/>
    </source>
</evidence>
<name>A0A7R8W1L9_9CRUS</name>
<feature type="region of interest" description="Disordered" evidence="1">
    <location>
        <begin position="74"/>
        <end position="97"/>
    </location>
</feature>
<evidence type="ECO:0000256" key="1">
    <source>
        <dbReference type="SAM" id="MobiDB-lite"/>
    </source>
</evidence>
<feature type="region of interest" description="Disordered" evidence="1">
    <location>
        <begin position="125"/>
        <end position="157"/>
    </location>
</feature>
<feature type="compositionally biased region" description="Polar residues" evidence="1">
    <location>
        <begin position="74"/>
        <end position="94"/>
    </location>
</feature>
<sequence length="344" mass="38575">MNHCNILRSNPLYVPDEDESDDYCELESPSEISQFTIRINKRAYSFAANSKYIQHISFASDQHVIQQNQKYVSSITGPPKNLQSSGNSRASSPRQDSKPLTYYVSFRLPPSPTLGLLQRPHITEQMPGSEASSHVSSVSGSSNNIYSPPSSTSSASTGSFKLGAAIKTCYGEVTSFNIPLDSLVTDSVLALLDPKNCGKEAMPSSMHTIDKEALQKIHPGDLEAFSRSFAAGEKPENKPFQVLQWWYVMKEFLFGKRRRSNYTPLDKDRFRPHPFHHTPIHKDQSTLLRRISSSGTSRSYKRMQEACHSQGMPYFGQDTVSVDNDVKRVMMMKIAGGQGYDHHR</sequence>
<protein>
    <submittedName>
        <fullName evidence="2">Uncharacterized protein</fullName>
    </submittedName>
</protein>
<dbReference type="EMBL" id="OB660160">
    <property type="protein sequence ID" value="CAD7223157.1"/>
    <property type="molecule type" value="Genomic_DNA"/>
</dbReference>
<gene>
    <name evidence="2" type="ORF">CTOB1V02_LOCUS1151</name>
</gene>
<dbReference type="AlphaFoldDB" id="A0A7R8W1L9"/>
<feature type="compositionally biased region" description="Low complexity" evidence="1">
    <location>
        <begin position="128"/>
        <end position="157"/>
    </location>
</feature>
<organism evidence="2">
    <name type="scientific">Cyprideis torosa</name>
    <dbReference type="NCBI Taxonomy" id="163714"/>
    <lineage>
        <taxon>Eukaryota</taxon>
        <taxon>Metazoa</taxon>
        <taxon>Ecdysozoa</taxon>
        <taxon>Arthropoda</taxon>
        <taxon>Crustacea</taxon>
        <taxon>Oligostraca</taxon>
        <taxon>Ostracoda</taxon>
        <taxon>Podocopa</taxon>
        <taxon>Podocopida</taxon>
        <taxon>Cytherocopina</taxon>
        <taxon>Cytheroidea</taxon>
        <taxon>Cytherideidae</taxon>
        <taxon>Cyprideis</taxon>
    </lineage>
</organism>
<reference evidence="2" key="1">
    <citation type="submission" date="2020-11" db="EMBL/GenBank/DDBJ databases">
        <authorList>
            <person name="Tran Van P."/>
        </authorList>
    </citation>
    <scope>NUCLEOTIDE SEQUENCE</scope>
</reference>
<accession>A0A7R8W1L9</accession>
<proteinExistence type="predicted"/>